<feature type="non-terminal residue" evidence="2">
    <location>
        <position position="1"/>
    </location>
</feature>
<feature type="compositionally biased region" description="Basic residues" evidence="1">
    <location>
        <begin position="140"/>
        <end position="154"/>
    </location>
</feature>
<dbReference type="GO" id="GO:0016787">
    <property type="term" value="F:hydrolase activity"/>
    <property type="evidence" value="ECO:0007669"/>
    <property type="project" value="UniProtKB-KW"/>
</dbReference>
<gene>
    <name evidence="2" type="ORF">AVDCRST_MAG13-803</name>
</gene>
<feature type="region of interest" description="Disordered" evidence="1">
    <location>
        <begin position="1"/>
        <end position="168"/>
    </location>
</feature>
<dbReference type="AlphaFoldDB" id="A0A6J4RRP2"/>
<feature type="non-terminal residue" evidence="2">
    <location>
        <position position="168"/>
    </location>
</feature>
<reference evidence="2" key="1">
    <citation type="submission" date="2020-02" db="EMBL/GenBank/DDBJ databases">
        <authorList>
            <person name="Meier V. D."/>
        </authorList>
    </citation>
    <scope>NUCLEOTIDE SEQUENCE</scope>
    <source>
        <strain evidence="2">AVDCRST_MAG13</strain>
    </source>
</reference>
<feature type="compositionally biased region" description="Basic residues" evidence="1">
    <location>
        <begin position="1"/>
        <end position="16"/>
    </location>
</feature>
<dbReference type="EMBL" id="CADCVO010000119">
    <property type="protein sequence ID" value="CAA9475738.1"/>
    <property type="molecule type" value="Genomic_DNA"/>
</dbReference>
<feature type="compositionally biased region" description="Basic residues" evidence="1">
    <location>
        <begin position="61"/>
        <end position="75"/>
    </location>
</feature>
<protein>
    <submittedName>
        <fullName evidence="2">Arsenical pump-driving ATPase</fullName>
        <ecNumber evidence="2">3.6.3.16</ecNumber>
    </submittedName>
</protein>
<proteinExistence type="predicted"/>
<organism evidence="2">
    <name type="scientific">uncultured Solirubrobacteraceae bacterium</name>
    <dbReference type="NCBI Taxonomy" id="1162706"/>
    <lineage>
        <taxon>Bacteria</taxon>
        <taxon>Bacillati</taxon>
        <taxon>Actinomycetota</taxon>
        <taxon>Thermoleophilia</taxon>
        <taxon>Solirubrobacterales</taxon>
        <taxon>Solirubrobacteraceae</taxon>
        <taxon>environmental samples</taxon>
    </lineage>
</organism>
<sequence>AGLRAGPRRRHGQGRRRQVDRGRGARARGRAARPADDRGRGGRPRRRLPGARGLGDAAVRGARRGRPPLPHLHRPRAGDGGVPRRPAPRARAGRRADLLAPVHLPRRGDAGHARAPDDGEGLGAGPGPAADPGRAPLRPRGPRRARHGPWRRGARRAEHVRGSRARRS</sequence>
<feature type="compositionally biased region" description="Low complexity" evidence="1">
    <location>
        <begin position="50"/>
        <end position="60"/>
    </location>
</feature>
<accession>A0A6J4RRP2</accession>
<feature type="compositionally biased region" description="Low complexity" evidence="1">
    <location>
        <begin position="127"/>
        <end position="138"/>
    </location>
</feature>
<keyword evidence="2" id="KW-0378">Hydrolase</keyword>
<name>A0A6J4RRP2_9ACTN</name>
<evidence type="ECO:0000256" key="1">
    <source>
        <dbReference type="SAM" id="MobiDB-lite"/>
    </source>
</evidence>
<dbReference type="EC" id="3.6.3.16" evidence="2"/>
<evidence type="ECO:0000313" key="2">
    <source>
        <dbReference type="EMBL" id="CAA9475738.1"/>
    </source>
</evidence>
<feature type="compositionally biased region" description="Basic and acidic residues" evidence="1">
    <location>
        <begin position="106"/>
        <end position="117"/>
    </location>
</feature>